<dbReference type="NCBIfam" id="TIGR00797">
    <property type="entry name" value="matE"/>
    <property type="match status" value="1"/>
</dbReference>
<evidence type="ECO:0000256" key="3">
    <source>
        <dbReference type="ARBA" id="ARBA00022692"/>
    </source>
</evidence>
<dbReference type="EMBL" id="SDMP01000015">
    <property type="protein sequence ID" value="RYR06620.1"/>
    <property type="molecule type" value="Genomic_DNA"/>
</dbReference>
<name>A0A444YXF3_ARAHY</name>
<evidence type="ECO:0000313" key="8">
    <source>
        <dbReference type="Proteomes" id="UP000289738"/>
    </source>
</evidence>
<dbReference type="GO" id="GO:0042910">
    <property type="term" value="F:xenobiotic transmembrane transporter activity"/>
    <property type="evidence" value="ECO:0007669"/>
    <property type="project" value="InterPro"/>
</dbReference>
<organism evidence="7 8">
    <name type="scientific">Arachis hypogaea</name>
    <name type="common">Peanut</name>
    <dbReference type="NCBI Taxonomy" id="3818"/>
    <lineage>
        <taxon>Eukaryota</taxon>
        <taxon>Viridiplantae</taxon>
        <taxon>Streptophyta</taxon>
        <taxon>Embryophyta</taxon>
        <taxon>Tracheophyta</taxon>
        <taxon>Spermatophyta</taxon>
        <taxon>Magnoliopsida</taxon>
        <taxon>eudicotyledons</taxon>
        <taxon>Gunneridae</taxon>
        <taxon>Pentapetalae</taxon>
        <taxon>rosids</taxon>
        <taxon>fabids</taxon>
        <taxon>Fabales</taxon>
        <taxon>Fabaceae</taxon>
        <taxon>Papilionoideae</taxon>
        <taxon>50 kb inversion clade</taxon>
        <taxon>dalbergioids sensu lato</taxon>
        <taxon>Dalbergieae</taxon>
        <taxon>Pterocarpus clade</taxon>
        <taxon>Arachis</taxon>
    </lineage>
</organism>
<dbReference type="CDD" id="cd13132">
    <property type="entry name" value="MATE_eukaryotic"/>
    <property type="match status" value="1"/>
</dbReference>
<evidence type="ECO:0000256" key="5">
    <source>
        <dbReference type="ARBA" id="ARBA00023136"/>
    </source>
</evidence>
<dbReference type="PANTHER" id="PTHR11206">
    <property type="entry name" value="MULTIDRUG RESISTANCE PROTEIN"/>
    <property type="match status" value="1"/>
</dbReference>
<feature type="transmembrane region" description="Helical" evidence="6">
    <location>
        <begin position="489"/>
        <end position="510"/>
    </location>
</feature>
<evidence type="ECO:0000313" key="7">
    <source>
        <dbReference type="EMBL" id="RYR06620.1"/>
    </source>
</evidence>
<gene>
    <name evidence="7" type="ORF">Ahy_B05g073929</name>
</gene>
<keyword evidence="5 6" id="KW-0472">Membrane</keyword>
<keyword evidence="8" id="KW-1185">Reference proteome</keyword>
<feature type="transmembrane region" description="Helical" evidence="6">
    <location>
        <begin position="321"/>
        <end position="343"/>
    </location>
</feature>
<dbReference type="InterPro" id="IPR002528">
    <property type="entry name" value="MATE_fam"/>
</dbReference>
<feature type="transmembrane region" description="Helical" evidence="6">
    <location>
        <begin position="568"/>
        <end position="585"/>
    </location>
</feature>
<dbReference type="AlphaFoldDB" id="A0A444YXF3"/>
<feature type="transmembrane region" description="Helical" evidence="6">
    <location>
        <begin position="365"/>
        <end position="387"/>
    </location>
</feature>
<accession>A0A444YXF3</accession>
<feature type="transmembrane region" description="Helical" evidence="6">
    <location>
        <begin position="522"/>
        <end position="547"/>
    </location>
</feature>
<feature type="transmembrane region" description="Helical" evidence="6">
    <location>
        <begin position="185"/>
        <end position="211"/>
    </location>
</feature>
<dbReference type="STRING" id="3818.A0A444YXF3"/>
<proteinExistence type="inferred from homology"/>
<sequence>MEAPLLMRESSPPTESDDYLEVKNLKDAKFVLCSETVKLWKIAGPVALSSLFQYLTVSSLNIYAGHLGDIVLSSISLYLGVISCFYYNFLFGMSSALLTLCGQAYGAGQVKSTGIYLQRSWIVLTMSCIILLPTHIYATPILEFLGQDKEISELAGNYALKAIPSMFSFAFILPTQRFLQAQSKVMVITCITFVALLVQNLLLYVFIYGFNWGSTGLAMAHNVSHWVLALALVVYASCWCKEGWSGYSFLAFKDLLPFTWLSLSLSVMTCLEQWYSTFIVLLAGHLDNPGWYLMLLLGISTAISVRVSNTLGMSHPRAARYSFIVTMCESLFIGISFMSVVLLCKQNLAMIFTNSEDLIRAVADLAYLLALSMLLSSVSQVISGVAIGSGWQVMIGYINLACYYIVGLSLGYFLGFNYHLGLKGLWGGTQCGSVIQIFVLIIIIWKTNWTKEVEQTANQSTSEADYLAVKSFKDAKFVLCIETVKLWKIAAPMALSSLFDFLTISSLNIYAGHLGDIVLSSISLYFGVISAIYFTLLVGMSSALATLCGQAYGAGQIQFTGIYVQRSWIVLVMTCIILLPTHIYATQILKFLGQDKEIANLAGKYAMQVIPTMFSYAISFPIQRFLQAQSKVNVIMFTSLVSLMLQNLLLYIFIYAMELGTTGLAMANNITCWFMALSLVVYVAGWCNEGWSGFSWLAFKDLWPFTWLSLSLSLMNCLEQWNGTFIVLLAGQLDNPTLSLASYNIWY</sequence>
<feature type="transmembrane region" description="Helical" evidence="6">
    <location>
        <begin position="666"/>
        <end position="687"/>
    </location>
</feature>
<feature type="transmembrane region" description="Helical" evidence="6">
    <location>
        <begin position="154"/>
        <end position="173"/>
    </location>
</feature>
<dbReference type="Pfam" id="PF01554">
    <property type="entry name" value="MatE"/>
    <property type="match status" value="3"/>
</dbReference>
<evidence type="ECO:0000256" key="4">
    <source>
        <dbReference type="ARBA" id="ARBA00022989"/>
    </source>
</evidence>
<protein>
    <recommendedName>
        <fullName evidence="6">Protein DETOXIFICATION</fullName>
    </recommendedName>
    <alternativeName>
        <fullName evidence="6">Multidrug and toxic compound extrusion protein</fullName>
    </alternativeName>
</protein>
<dbReference type="GO" id="GO:0016020">
    <property type="term" value="C:membrane"/>
    <property type="evidence" value="ECO:0007669"/>
    <property type="project" value="UniProtKB-SubCell"/>
</dbReference>
<comment type="caution">
    <text evidence="7">The sequence shown here is derived from an EMBL/GenBank/DDBJ whole genome shotgun (WGS) entry which is preliminary data.</text>
</comment>
<feature type="transmembrane region" description="Helical" evidence="6">
    <location>
        <begin position="290"/>
        <end position="309"/>
    </location>
</feature>
<feature type="transmembrane region" description="Helical" evidence="6">
    <location>
        <begin position="605"/>
        <end position="622"/>
    </location>
</feature>
<dbReference type="InterPro" id="IPR045069">
    <property type="entry name" value="MATE_euk"/>
</dbReference>
<dbReference type="GO" id="GO:1990961">
    <property type="term" value="P:xenobiotic detoxification by transmembrane export across the plasma membrane"/>
    <property type="evidence" value="ECO:0007669"/>
    <property type="project" value="InterPro"/>
</dbReference>
<feature type="transmembrane region" description="Helical" evidence="6">
    <location>
        <begin position="121"/>
        <end position="142"/>
    </location>
</feature>
<feature type="transmembrane region" description="Helical" evidence="6">
    <location>
        <begin position="223"/>
        <end position="240"/>
    </location>
</feature>
<reference evidence="7 8" key="1">
    <citation type="submission" date="2019-01" db="EMBL/GenBank/DDBJ databases">
        <title>Sequencing of cultivated peanut Arachis hypogaea provides insights into genome evolution and oil improvement.</title>
        <authorList>
            <person name="Chen X."/>
        </authorList>
    </citation>
    <scope>NUCLEOTIDE SEQUENCE [LARGE SCALE GENOMIC DNA]</scope>
    <source>
        <strain evidence="8">cv. Fuhuasheng</strain>
        <tissue evidence="7">Leaves</tissue>
    </source>
</reference>
<dbReference type="Proteomes" id="UP000289738">
    <property type="component" value="Chromosome B05"/>
</dbReference>
<feature type="transmembrane region" description="Helical" evidence="6">
    <location>
        <begin position="42"/>
        <end position="63"/>
    </location>
</feature>
<dbReference type="GO" id="GO:0015297">
    <property type="term" value="F:antiporter activity"/>
    <property type="evidence" value="ECO:0007669"/>
    <property type="project" value="InterPro"/>
</dbReference>
<feature type="transmembrane region" description="Helical" evidence="6">
    <location>
        <begin position="394"/>
        <end position="413"/>
    </location>
</feature>
<evidence type="ECO:0000256" key="1">
    <source>
        <dbReference type="ARBA" id="ARBA00004141"/>
    </source>
</evidence>
<evidence type="ECO:0000256" key="2">
    <source>
        <dbReference type="ARBA" id="ARBA00010199"/>
    </source>
</evidence>
<comment type="subcellular location">
    <subcellularLocation>
        <location evidence="1">Membrane</location>
        <topology evidence="1">Multi-pass membrane protein</topology>
    </subcellularLocation>
</comment>
<keyword evidence="3 6" id="KW-0812">Transmembrane</keyword>
<comment type="similarity">
    <text evidence="2 6">Belongs to the multi antimicrobial extrusion (MATE) (TC 2.A.66.1) family.</text>
</comment>
<keyword evidence="4 6" id="KW-1133">Transmembrane helix</keyword>
<feature type="transmembrane region" description="Helical" evidence="6">
    <location>
        <begin position="425"/>
        <end position="445"/>
    </location>
</feature>
<feature type="transmembrane region" description="Helical" evidence="6">
    <location>
        <begin position="260"/>
        <end position="284"/>
    </location>
</feature>
<feature type="transmembrane region" description="Helical" evidence="6">
    <location>
        <begin position="634"/>
        <end position="654"/>
    </location>
</feature>
<feature type="transmembrane region" description="Helical" evidence="6">
    <location>
        <begin position="75"/>
        <end position="100"/>
    </location>
</feature>
<evidence type="ECO:0000256" key="6">
    <source>
        <dbReference type="RuleBase" id="RU004914"/>
    </source>
</evidence>